<dbReference type="GO" id="GO:0004478">
    <property type="term" value="F:methionine adenosyltransferase activity"/>
    <property type="evidence" value="ECO:0007669"/>
    <property type="project" value="InterPro"/>
</dbReference>
<keyword evidence="1" id="KW-0479">Metal-binding</keyword>
<dbReference type="GO" id="GO:0046872">
    <property type="term" value="F:metal ion binding"/>
    <property type="evidence" value="ECO:0007669"/>
    <property type="project" value="UniProtKB-KW"/>
</dbReference>
<protein>
    <submittedName>
        <fullName evidence="2">Uncharacterized protein</fullName>
    </submittedName>
</protein>
<accession>A0A5C5BTJ6</accession>
<dbReference type="SUPFAM" id="SSF55973">
    <property type="entry name" value="S-adenosylmethionine synthetase"/>
    <property type="match status" value="1"/>
</dbReference>
<sequence length="34" mass="3826">MTIEQRPSLSIALPKSYLFTSESVTEGHPDKMCE</sequence>
<dbReference type="AlphaFoldDB" id="A0A5C5BTJ6"/>
<reference evidence="2 3" key="1">
    <citation type="journal article" date="2005" name="Appl. Environ. Microbiol.">
        <title>Intestinal bacterial communities that produce active estrogen-like compounds enterodiol and enterolactone in humans.</title>
        <authorList>
            <person name="Clavel T."/>
            <person name="Henderson G."/>
            <person name="Alpert C.A."/>
            <person name="Philippe C."/>
            <person name="Rigottier-Gois L."/>
            <person name="Dore J."/>
            <person name="Blaut M."/>
        </authorList>
    </citation>
    <scope>NUCLEOTIDE SEQUENCE [LARGE SCALE GENOMIC DNA]</scope>
    <source>
        <strain evidence="2 3">SECO-MT75m2</strain>
    </source>
</reference>
<evidence type="ECO:0000256" key="1">
    <source>
        <dbReference type="ARBA" id="ARBA00022723"/>
    </source>
</evidence>
<dbReference type="EMBL" id="VEVP01000027">
    <property type="protein sequence ID" value="TNU89539.1"/>
    <property type="molecule type" value="Genomic_DNA"/>
</dbReference>
<dbReference type="Gene3D" id="3.30.300.10">
    <property type="match status" value="1"/>
</dbReference>
<dbReference type="InterPro" id="IPR022636">
    <property type="entry name" value="S-AdoMet_synthetase_sfam"/>
</dbReference>
<evidence type="ECO:0000313" key="3">
    <source>
        <dbReference type="Proteomes" id="UP000312594"/>
    </source>
</evidence>
<name>A0A5C5BTJ6_EGGLN</name>
<evidence type="ECO:0000313" key="2">
    <source>
        <dbReference type="EMBL" id="TNU89539.1"/>
    </source>
</evidence>
<gene>
    <name evidence="2" type="ORF">FIC87_11115</name>
</gene>
<dbReference type="GO" id="GO:0006556">
    <property type="term" value="P:S-adenosylmethionine biosynthetic process"/>
    <property type="evidence" value="ECO:0007669"/>
    <property type="project" value="InterPro"/>
</dbReference>
<comment type="caution">
    <text evidence="2">The sequence shown here is derived from an EMBL/GenBank/DDBJ whole genome shotgun (WGS) entry which is preliminary data.</text>
</comment>
<dbReference type="Proteomes" id="UP000312594">
    <property type="component" value="Unassembled WGS sequence"/>
</dbReference>
<organism evidence="2 3">
    <name type="scientific">Eggerthella lenta</name>
    <name type="common">Eubacterium lentum</name>
    <dbReference type="NCBI Taxonomy" id="84112"/>
    <lineage>
        <taxon>Bacteria</taxon>
        <taxon>Bacillati</taxon>
        <taxon>Actinomycetota</taxon>
        <taxon>Coriobacteriia</taxon>
        <taxon>Eggerthellales</taxon>
        <taxon>Eggerthellaceae</taxon>
        <taxon>Eggerthella</taxon>
    </lineage>
</organism>
<proteinExistence type="predicted"/>